<accession>A0ABQ0QIY2</accession>
<keyword evidence="2" id="KW-1185">Reference proteome</keyword>
<reference evidence="1" key="1">
    <citation type="submission" date="2013-04" db="EMBL/GenBank/DDBJ databases">
        <title>The genome sequencing project of 58 acetic acid bacteria.</title>
        <authorList>
            <person name="Okamoto-Kainuma A."/>
            <person name="Ishikawa M."/>
            <person name="Umino S."/>
            <person name="Koizumi Y."/>
            <person name="Shiwa Y."/>
            <person name="Yoshikawa H."/>
            <person name="Matsutani M."/>
            <person name="Matsushita K."/>
        </authorList>
    </citation>
    <scope>NUCLEOTIDE SEQUENCE</scope>
    <source>
        <strain evidence="1">NBRC 106556</strain>
    </source>
</reference>
<gene>
    <name evidence="1" type="ORF">AA106556_1124</name>
</gene>
<dbReference type="Gene3D" id="3.40.1530.20">
    <property type="entry name" value="Protein of unknown function (DUF1491)"/>
    <property type="match status" value="1"/>
</dbReference>
<evidence type="ECO:0000313" key="2">
    <source>
        <dbReference type="Proteomes" id="UP001062443"/>
    </source>
</evidence>
<name>A0ABQ0QIY2_9PROT</name>
<dbReference type="Pfam" id="PF07372">
    <property type="entry name" value="DUF1491"/>
    <property type="match status" value="1"/>
</dbReference>
<sequence>MVLHRGDEDAGAIIILLEDRARHHVILREDNGSWVRTPLTDNETLNDYIARQQRYDPDLWVIELTVPDCAAPIEQELGSRTCDDDEAEELFW</sequence>
<comment type="caution">
    <text evidence="1">The sequence shown here is derived from an EMBL/GenBank/DDBJ whole genome shotgun (WGS) entry which is preliminary data.</text>
</comment>
<dbReference type="EMBL" id="BAQB01000014">
    <property type="protein sequence ID" value="GBR46478.1"/>
    <property type="molecule type" value="Genomic_DNA"/>
</dbReference>
<dbReference type="Proteomes" id="UP001062443">
    <property type="component" value="Unassembled WGS sequence"/>
</dbReference>
<evidence type="ECO:0000313" key="1">
    <source>
        <dbReference type="EMBL" id="GBR46478.1"/>
    </source>
</evidence>
<evidence type="ECO:0008006" key="3">
    <source>
        <dbReference type="Google" id="ProtNLM"/>
    </source>
</evidence>
<organism evidence="1 2">
    <name type="scientific">Neokomagataea tanensis NBRC 106556</name>
    <dbReference type="NCBI Taxonomy" id="1223519"/>
    <lineage>
        <taxon>Bacteria</taxon>
        <taxon>Pseudomonadati</taxon>
        <taxon>Pseudomonadota</taxon>
        <taxon>Alphaproteobacteria</taxon>
        <taxon>Acetobacterales</taxon>
        <taxon>Acetobacteraceae</taxon>
        <taxon>Neokomagataea</taxon>
    </lineage>
</organism>
<protein>
    <recommendedName>
        <fullName evidence="3">DUF1491 domain-containing protein</fullName>
    </recommendedName>
</protein>
<dbReference type="InterPro" id="IPR009964">
    <property type="entry name" value="DUF1491"/>
</dbReference>
<proteinExistence type="predicted"/>